<dbReference type="InParanoid" id="F4WZY7"/>
<dbReference type="AlphaFoldDB" id="F4WZY7"/>
<name>F4WZY7_ACREC</name>
<protein>
    <submittedName>
        <fullName evidence="1">Uncharacterized protein</fullName>
    </submittedName>
</protein>
<sequence>MSSPSVGPISDTTRRYHAAITQSQWAGISLLNNSKELKDCERIVKQIAKTNDLIRKKYRTKTGKIEEDTALEKHFKPIVEPLKDCFRLSRTPLMNLNQLRKKSTL</sequence>
<dbReference type="Proteomes" id="UP000007755">
    <property type="component" value="Unassembled WGS sequence"/>
</dbReference>
<organism evidence="2">
    <name type="scientific">Acromyrmex echinatior</name>
    <name type="common">Panamanian leafcutter ant</name>
    <name type="synonym">Acromyrmex octospinosus echinatior</name>
    <dbReference type="NCBI Taxonomy" id="103372"/>
    <lineage>
        <taxon>Eukaryota</taxon>
        <taxon>Metazoa</taxon>
        <taxon>Ecdysozoa</taxon>
        <taxon>Arthropoda</taxon>
        <taxon>Hexapoda</taxon>
        <taxon>Insecta</taxon>
        <taxon>Pterygota</taxon>
        <taxon>Neoptera</taxon>
        <taxon>Endopterygota</taxon>
        <taxon>Hymenoptera</taxon>
        <taxon>Apocrita</taxon>
        <taxon>Aculeata</taxon>
        <taxon>Formicoidea</taxon>
        <taxon>Formicidae</taxon>
        <taxon>Myrmicinae</taxon>
        <taxon>Acromyrmex</taxon>
    </lineage>
</organism>
<dbReference type="EMBL" id="GL888482">
    <property type="protein sequence ID" value="EGI60230.1"/>
    <property type="molecule type" value="Genomic_DNA"/>
</dbReference>
<reference evidence="1" key="1">
    <citation type="submission" date="2011-02" db="EMBL/GenBank/DDBJ databases">
        <title>The genome of the leaf-cutting ant Acromyrmex echinatior suggests key adaptations to social evolution and fungus farming.</title>
        <authorList>
            <person name="Nygaard S."/>
            <person name="Zhang G."/>
        </authorList>
    </citation>
    <scope>NUCLEOTIDE SEQUENCE</scope>
</reference>
<gene>
    <name evidence="1" type="ORF">G5I_11565</name>
</gene>
<proteinExistence type="predicted"/>
<evidence type="ECO:0000313" key="2">
    <source>
        <dbReference type="Proteomes" id="UP000007755"/>
    </source>
</evidence>
<accession>F4WZY7</accession>
<evidence type="ECO:0000313" key="1">
    <source>
        <dbReference type="EMBL" id="EGI60230.1"/>
    </source>
</evidence>
<keyword evidence="2" id="KW-1185">Reference proteome</keyword>